<feature type="transmembrane region" description="Helical" evidence="3">
    <location>
        <begin position="20"/>
        <end position="41"/>
    </location>
</feature>
<dbReference type="RefSeq" id="WP_093310542.1">
    <property type="nucleotide sequence ID" value="NZ_FNYH01000009.1"/>
</dbReference>
<dbReference type="InterPro" id="IPR050817">
    <property type="entry name" value="DjlA_DnaK_co-chaperone"/>
</dbReference>
<accession>A0A1H6TGL1</accession>
<dbReference type="OrthoDB" id="9782583at2"/>
<feature type="domain" description="J" evidence="4">
    <location>
        <begin position="242"/>
        <end position="306"/>
    </location>
</feature>
<feature type="region of interest" description="Disordered" evidence="2">
    <location>
        <begin position="197"/>
        <end position="229"/>
    </location>
</feature>
<dbReference type="InterPro" id="IPR001623">
    <property type="entry name" value="DnaJ_domain"/>
</dbReference>
<dbReference type="Pfam" id="PF05099">
    <property type="entry name" value="TerB"/>
    <property type="match status" value="1"/>
</dbReference>
<dbReference type="Gene3D" id="1.10.3680.10">
    <property type="entry name" value="TerB-like"/>
    <property type="match status" value="1"/>
</dbReference>
<dbReference type="EMBL" id="FNYH01000009">
    <property type="protein sequence ID" value="SEI74912.1"/>
    <property type="molecule type" value="Genomic_DNA"/>
</dbReference>
<dbReference type="InterPro" id="IPR007791">
    <property type="entry name" value="DjlA_N"/>
</dbReference>
<keyword evidence="3" id="KW-1133">Transmembrane helix</keyword>
<dbReference type="CDD" id="cd07316">
    <property type="entry name" value="terB_like_DjlA"/>
    <property type="match status" value="1"/>
</dbReference>
<sequence>MDSDASLPWYLWLRAFLGKGLGLVLGGYLGGELGAVCGFILGHSLDDKAFRQLPWSELMRWPNTDKQHIYHQTLFTLLGHLAKCDGRVSPQEIECTEGIIRELGLSTEQRQQAIAYFNQGKQQDLDLTPILKRFTRRFRHAQSQRLGLLDRALTLIYAEGQAHTQQIARLQQILPILKVSYTEFARLHHHLRVRRGFEAPYHDNPSQNYQRKKRQQREEQARQSQHNQYTYTADSKSVLLAKAYQVLDLSQNASEAQIKKTYRRLMSRHHPDKLIAQGIGEPALSRAKETVQQIHEAYALIRKERDF</sequence>
<evidence type="ECO:0000256" key="2">
    <source>
        <dbReference type="SAM" id="MobiDB-lite"/>
    </source>
</evidence>
<dbReference type="SMART" id="SM00271">
    <property type="entry name" value="DnaJ"/>
    <property type="match status" value="1"/>
</dbReference>
<dbReference type="InterPro" id="IPR029024">
    <property type="entry name" value="TerB-like"/>
</dbReference>
<keyword evidence="3" id="KW-0472">Membrane</keyword>
<dbReference type="PRINTS" id="PR00625">
    <property type="entry name" value="JDOMAIN"/>
</dbReference>
<organism evidence="5 6">
    <name type="scientific">Allopseudospirillum japonicum</name>
    <dbReference type="NCBI Taxonomy" id="64971"/>
    <lineage>
        <taxon>Bacteria</taxon>
        <taxon>Pseudomonadati</taxon>
        <taxon>Pseudomonadota</taxon>
        <taxon>Gammaproteobacteria</taxon>
        <taxon>Oceanospirillales</taxon>
        <taxon>Oceanospirillaceae</taxon>
        <taxon>Allopseudospirillum</taxon>
    </lineage>
</organism>
<keyword evidence="6" id="KW-1185">Reference proteome</keyword>
<dbReference type="PANTHER" id="PTHR24074">
    <property type="entry name" value="CO-CHAPERONE PROTEIN DJLA"/>
    <property type="match status" value="1"/>
</dbReference>
<dbReference type="SUPFAM" id="SSF46565">
    <property type="entry name" value="Chaperone J-domain"/>
    <property type="match status" value="1"/>
</dbReference>
<name>A0A1H6TGL1_9GAMM</name>
<dbReference type="InterPro" id="IPR036869">
    <property type="entry name" value="J_dom_sf"/>
</dbReference>
<dbReference type="Proteomes" id="UP000242999">
    <property type="component" value="Unassembled WGS sequence"/>
</dbReference>
<evidence type="ECO:0000313" key="5">
    <source>
        <dbReference type="EMBL" id="SEI74912.1"/>
    </source>
</evidence>
<protein>
    <submittedName>
        <fullName evidence="5">DnaJ like chaperone protein</fullName>
    </submittedName>
</protein>
<evidence type="ECO:0000256" key="3">
    <source>
        <dbReference type="SAM" id="Phobius"/>
    </source>
</evidence>
<dbReference type="STRING" id="64971.SAMN05421831_10943"/>
<dbReference type="CDD" id="cd06257">
    <property type="entry name" value="DnaJ"/>
    <property type="match status" value="1"/>
</dbReference>
<evidence type="ECO:0000313" key="6">
    <source>
        <dbReference type="Proteomes" id="UP000242999"/>
    </source>
</evidence>
<dbReference type="Pfam" id="PF00226">
    <property type="entry name" value="DnaJ"/>
    <property type="match status" value="1"/>
</dbReference>
<evidence type="ECO:0000256" key="1">
    <source>
        <dbReference type="ARBA" id="ARBA00023186"/>
    </source>
</evidence>
<dbReference type="PROSITE" id="PS50076">
    <property type="entry name" value="DNAJ_2"/>
    <property type="match status" value="1"/>
</dbReference>
<dbReference type="AlphaFoldDB" id="A0A1H6TGL1"/>
<gene>
    <name evidence="5" type="ORF">SAMN05421831_10943</name>
</gene>
<dbReference type="Gene3D" id="1.10.287.110">
    <property type="entry name" value="DnaJ domain"/>
    <property type="match status" value="1"/>
</dbReference>
<reference evidence="6" key="1">
    <citation type="submission" date="2016-10" db="EMBL/GenBank/DDBJ databases">
        <authorList>
            <person name="Varghese N."/>
            <person name="Submissions S."/>
        </authorList>
    </citation>
    <scope>NUCLEOTIDE SEQUENCE [LARGE SCALE GENOMIC DNA]</scope>
    <source>
        <strain evidence="6">DSM 7165</strain>
    </source>
</reference>
<evidence type="ECO:0000259" key="4">
    <source>
        <dbReference type="PROSITE" id="PS50076"/>
    </source>
</evidence>
<keyword evidence="3" id="KW-0812">Transmembrane</keyword>
<keyword evidence="1" id="KW-0143">Chaperone</keyword>
<dbReference type="SUPFAM" id="SSF158682">
    <property type="entry name" value="TerB-like"/>
    <property type="match status" value="1"/>
</dbReference>
<proteinExistence type="predicted"/>
<dbReference type="NCBIfam" id="NF006948">
    <property type="entry name" value="PRK09430.1"/>
    <property type="match status" value="1"/>
</dbReference>